<dbReference type="GO" id="GO:0004519">
    <property type="term" value="F:endonuclease activity"/>
    <property type="evidence" value="ECO:0007669"/>
    <property type="project" value="UniProtKB-KW"/>
</dbReference>
<sequence>MNDLTTSEAISALVADYTLPGLVKKCATRNLATTGKKEELAVRIVQYDEAQAQVQEQAHDKSLYEDAGESSVARPTWRREEVEAQENYSCSLRDIEGSLESYGGGTEEDVRVWFEQFEEMAEMARWSPAQRYIMCRRKLVGTARNFLGTLRGVTRYGELRERLFHEFGGSIKASDVHRKLAARERRRDETMLDYVYTMQKIASGIELDEASLIEYVVDGAVKEPKTRAFLYSANNIGELKAQLALMERAEQKRGKERNNPLPQRTTKEVKPEYRIGAKKGGEENRVRYDSRNDGCYNCGNTGHRAKECELKPRGPRCYECNMFGHVAKNCPKRNCGETNTIDARNVGTVQTAIDGVALYSLFDTGSQYNLITQNAHSRIGAPKVSGTTMCFNGFGAKQTAAKGKIQRRVKINGHQYGELAFFIVPNGSMKYDLLLGRESLQCFDVVITGRSLEFKPHDVPPREDGEVLLNEEYWVNEITVDSNELDIAPQYTTHVRQMIKEYTPRTDVKSEVETKIILYDETPVRSTPRRFAPREKAVLEATISEWLEKGIIKESESDFASPVTLARKKDGSFRVCVDYRELNRKMVKDCFPMRNIEDQIDQLKSARVFTTLDLKNSFFHVPVEKSSQRYTSFVTHAGQYEFLRTPFGLSNSPASFSRFVANVFLPTNDEETNLKTLKELLKIASESGIQFNWQKSEFLKSEVEYLGYTISNGTYRISPRKIRAVQYFPQPKNAKELQRFLGLTSYFRKFIAGYAMIAKPLTNLLRKGEVYEFGQTQQRSFGQLKECLTSDPVLKIYDEKGETELHTDASKCGYGAALVQKSDDNEFHPVKNYSAYHLEVLAVVRAVEKFRVYLLGIKFKIITDCSAFQHTLRANQMSARIARWALMLEEYEYEVVHRAGSSMRHVDALSRAPVMMITRDPMIEALRRSQNQDERVKAIAELLKTQKYENYVECDGLVMKVVQGRELIVVPSDLQKEIIKRAHDNGHLGARKLEDVIQREFYITNLSEKIKQVIECCVKCILAERKRGKTEGLLNPIIKGDVPLDTYHVDRVGPMDITEKKYKYVFVVVDAFTKYTWVYPTKTTNSCEVIQRLTAHSEVFGNPRRIVSDKGAAFTSNDFREYCADRNIEHIAVTTGVPRGNRQVERVIQVILSMLKKASVDDPAKWYKHVANIQRWINASPHQSIGMTPFEAMFGVPMKHEGDLRLSELMEEIKVAQYYDQREGVRASARASIAKAQGEQRKSYDLRARMAPAYQKGDLVSIKRTQFGPGRKYAADYLGPYKVIGVRPHDRYEVAKISGEGPKMTTTAASHMKPFRVGVKERKPNNKVNKATKKTDDRL</sequence>
<dbReference type="GO" id="GO:0003964">
    <property type="term" value="F:RNA-directed DNA polymerase activity"/>
    <property type="evidence" value="ECO:0007669"/>
    <property type="project" value="UniProtKB-EC"/>
</dbReference>
<dbReference type="GO" id="GO:0042575">
    <property type="term" value="C:DNA polymerase complex"/>
    <property type="evidence" value="ECO:0007669"/>
    <property type="project" value="UniProtKB-ARBA"/>
</dbReference>
<dbReference type="InterPro" id="IPR036875">
    <property type="entry name" value="Znf_CCHC_sf"/>
</dbReference>
<dbReference type="CDD" id="cd09274">
    <property type="entry name" value="RNase_HI_RT_Ty3"/>
    <property type="match status" value="1"/>
</dbReference>
<organism evidence="15 16">
    <name type="scientific">Anopheles atroparvus</name>
    <name type="common">European mosquito</name>
    <dbReference type="NCBI Taxonomy" id="41427"/>
    <lineage>
        <taxon>Eukaryota</taxon>
        <taxon>Metazoa</taxon>
        <taxon>Ecdysozoa</taxon>
        <taxon>Arthropoda</taxon>
        <taxon>Hexapoda</taxon>
        <taxon>Insecta</taxon>
        <taxon>Pterygota</taxon>
        <taxon>Neoptera</taxon>
        <taxon>Endopterygota</taxon>
        <taxon>Diptera</taxon>
        <taxon>Nematocera</taxon>
        <taxon>Culicoidea</taxon>
        <taxon>Culicidae</taxon>
        <taxon>Anophelinae</taxon>
        <taxon>Anopheles</taxon>
    </lineage>
</organism>
<dbReference type="InterPro" id="IPR000477">
    <property type="entry name" value="RT_dom"/>
</dbReference>
<dbReference type="InterPro" id="IPR012337">
    <property type="entry name" value="RNaseH-like_sf"/>
</dbReference>
<dbReference type="Gene3D" id="2.40.70.10">
    <property type="entry name" value="Acid Proteases"/>
    <property type="match status" value="1"/>
</dbReference>
<keyword evidence="10" id="KW-0863">Zinc-finger</keyword>
<dbReference type="InterPro" id="IPR036397">
    <property type="entry name" value="RNaseH_sf"/>
</dbReference>
<keyword evidence="7" id="KW-0378">Hydrolase</keyword>
<dbReference type="Pfam" id="PF17919">
    <property type="entry name" value="RT_RNaseH_2"/>
    <property type="match status" value="1"/>
</dbReference>
<dbReference type="CDD" id="cd00303">
    <property type="entry name" value="retropepsin_like"/>
    <property type="match status" value="1"/>
</dbReference>
<dbReference type="SUPFAM" id="SSF53098">
    <property type="entry name" value="Ribonuclease H-like"/>
    <property type="match status" value="1"/>
</dbReference>
<reference evidence="15" key="1">
    <citation type="submission" date="2024-04" db="UniProtKB">
        <authorList>
            <consortium name="EnsemblMetazoa"/>
        </authorList>
    </citation>
    <scope>IDENTIFICATION</scope>
    <source>
        <strain evidence="15">EBRO</strain>
    </source>
</reference>
<dbReference type="FunFam" id="3.30.70.270:FF:000020">
    <property type="entry name" value="Transposon Tf2-6 polyprotein-like Protein"/>
    <property type="match status" value="1"/>
</dbReference>
<keyword evidence="10" id="KW-0479">Metal-binding</keyword>
<keyword evidence="6" id="KW-0064">Aspartyl protease</keyword>
<feature type="domain" description="CCHC-type" evidence="12">
    <location>
        <begin position="316"/>
        <end position="332"/>
    </location>
</feature>
<accession>A0AAG5DQN0</accession>
<evidence type="ECO:0000259" key="14">
    <source>
        <dbReference type="PROSITE" id="PS50994"/>
    </source>
</evidence>
<evidence type="ECO:0000313" key="15">
    <source>
        <dbReference type="EnsemblMetazoa" id="ENSAATROPP013310"/>
    </source>
</evidence>
<proteinExistence type="predicted"/>
<dbReference type="Gene3D" id="4.10.60.10">
    <property type="entry name" value="Zinc finger, CCHC-type"/>
    <property type="match status" value="1"/>
</dbReference>
<evidence type="ECO:0000256" key="2">
    <source>
        <dbReference type="ARBA" id="ARBA00022670"/>
    </source>
</evidence>
<evidence type="ECO:0000259" key="13">
    <source>
        <dbReference type="PROSITE" id="PS50878"/>
    </source>
</evidence>
<dbReference type="SUPFAM" id="SSF50630">
    <property type="entry name" value="Acid proteases"/>
    <property type="match status" value="1"/>
</dbReference>
<keyword evidence="7" id="KW-0255">Endonuclease</keyword>
<dbReference type="InterPro" id="IPR041588">
    <property type="entry name" value="Integrase_H2C2"/>
</dbReference>
<dbReference type="PANTHER" id="PTHR37984:SF5">
    <property type="entry name" value="PROTEIN NYNRIN-LIKE"/>
    <property type="match status" value="1"/>
</dbReference>
<dbReference type="CDD" id="cd01647">
    <property type="entry name" value="RT_LTR"/>
    <property type="match status" value="1"/>
</dbReference>
<keyword evidence="9" id="KW-0511">Multifunctional enzyme</keyword>
<dbReference type="SUPFAM" id="SSF56672">
    <property type="entry name" value="DNA/RNA polymerases"/>
    <property type="match status" value="1"/>
</dbReference>
<dbReference type="InterPro" id="IPR050951">
    <property type="entry name" value="Retrovirus_Pol_polyprotein"/>
</dbReference>
<dbReference type="GO" id="GO:0004190">
    <property type="term" value="F:aspartic-type endopeptidase activity"/>
    <property type="evidence" value="ECO:0007669"/>
    <property type="project" value="UniProtKB-KW"/>
</dbReference>
<feature type="domain" description="Reverse transcriptase" evidence="13">
    <location>
        <begin position="547"/>
        <end position="745"/>
    </location>
</feature>
<dbReference type="GO" id="GO:0006508">
    <property type="term" value="P:proteolysis"/>
    <property type="evidence" value="ECO:0007669"/>
    <property type="project" value="UniProtKB-KW"/>
</dbReference>
<keyword evidence="4" id="KW-0548">Nucleotidyltransferase</keyword>
<dbReference type="GO" id="GO:0015074">
    <property type="term" value="P:DNA integration"/>
    <property type="evidence" value="ECO:0007669"/>
    <property type="project" value="InterPro"/>
</dbReference>
<dbReference type="Pfam" id="PF17921">
    <property type="entry name" value="Integrase_H2C2"/>
    <property type="match status" value="1"/>
</dbReference>
<dbReference type="SMART" id="SM00343">
    <property type="entry name" value="ZnF_C2HC"/>
    <property type="match status" value="2"/>
</dbReference>
<dbReference type="Gene3D" id="3.30.420.10">
    <property type="entry name" value="Ribonuclease H-like superfamily/Ribonuclease H"/>
    <property type="match status" value="1"/>
</dbReference>
<feature type="region of interest" description="Disordered" evidence="11">
    <location>
        <begin position="1319"/>
        <end position="1339"/>
    </location>
</feature>
<dbReference type="PROSITE" id="PS50878">
    <property type="entry name" value="RT_POL"/>
    <property type="match status" value="1"/>
</dbReference>
<protein>
    <recommendedName>
        <fullName evidence="1">RNA-directed DNA polymerase</fullName>
        <ecNumber evidence="1">2.7.7.49</ecNumber>
    </recommendedName>
</protein>
<dbReference type="Gene3D" id="1.10.340.70">
    <property type="match status" value="1"/>
</dbReference>
<dbReference type="Pfam" id="PF00665">
    <property type="entry name" value="rve"/>
    <property type="match status" value="1"/>
</dbReference>
<dbReference type="SUPFAM" id="SSF57756">
    <property type="entry name" value="Retrovirus zinc finger-like domains"/>
    <property type="match status" value="1"/>
</dbReference>
<dbReference type="EnsemblMetazoa" id="ENSAATROPT014613">
    <property type="protein sequence ID" value="ENSAATROPP013310"/>
    <property type="gene ID" value="ENSAATROPG011856"/>
</dbReference>
<keyword evidence="10" id="KW-0862">Zinc</keyword>
<evidence type="ECO:0000256" key="6">
    <source>
        <dbReference type="ARBA" id="ARBA00022750"/>
    </source>
</evidence>
<dbReference type="InterPro" id="IPR043128">
    <property type="entry name" value="Rev_trsase/Diguanyl_cyclase"/>
</dbReference>
<dbReference type="Gene3D" id="3.30.70.270">
    <property type="match status" value="2"/>
</dbReference>
<evidence type="ECO:0000256" key="7">
    <source>
        <dbReference type="ARBA" id="ARBA00022759"/>
    </source>
</evidence>
<dbReference type="GO" id="GO:0003677">
    <property type="term" value="F:DNA binding"/>
    <property type="evidence" value="ECO:0007669"/>
    <property type="project" value="UniProtKB-KW"/>
</dbReference>
<dbReference type="EC" id="2.7.7.49" evidence="1"/>
<dbReference type="InterPro" id="IPR001584">
    <property type="entry name" value="Integrase_cat-core"/>
</dbReference>
<keyword evidence="5" id="KW-0540">Nuclease</keyword>
<dbReference type="Pfam" id="PF00098">
    <property type="entry name" value="zf-CCHC"/>
    <property type="match status" value="1"/>
</dbReference>
<dbReference type="Pfam" id="PF13650">
    <property type="entry name" value="Asp_protease_2"/>
    <property type="match status" value="1"/>
</dbReference>
<dbReference type="Gene3D" id="3.10.10.10">
    <property type="entry name" value="HIV Type 1 Reverse Transcriptase, subunit A, domain 1"/>
    <property type="match status" value="1"/>
</dbReference>
<evidence type="ECO:0000256" key="11">
    <source>
        <dbReference type="SAM" id="MobiDB-lite"/>
    </source>
</evidence>
<evidence type="ECO:0000256" key="3">
    <source>
        <dbReference type="ARBA" id="ARBA00022679"/>
    </source>
</evidence>
<evidence type="ECO:0000256" key="9">
    <source>
        <dbReference type="ARBA" id="ARBA00023268"/>
    </source>
</evidence>
<feature type="domain" description="CCHC-type" evidence="12">
    <location>
        <begin position="295"/>
        <end position="308"/>
    </location>
</feature>
<dbReference type="Pfam" id="PF00078">
    <property type="entry name" value="RVT_1"/>
    <property type="match status" value="1"/>
</dbReference>
<evidence type="ECO:0000256" key="4">
    <source>
        <dbReference type="ARBA" id="ARBA00022695"/>
    </source>
</evidence>
<evidence type="ECO:0000313" key="16">
    <source>
        <dbReference type="Proteomes" id="UP000075880"/>
    </source>
</evidence>
<dbReference type="PROSITE" id="PS50994">
    <property type="entry name" value="INTEGRASE"/>
    <property type="match status" value="1"/>
</dbReference>
<dbReference type="InterPro" id="IPR041577">
    <property type="entry name" value="RT_RNaseH_2"/>
</dbReference>
<dbReference type="InterPro" id="IPR021109">
    <property type="entry name" value="Peptidase_aspartic_dom_sf"/>
</dbReference>
<keyword evidence="16" id="KW-1185">Reference proteome</keyword>
<dbReference type="PROSITE" id="PS50158">
    <property type="entry name" value="ZF_CCHC"/>
    <property type="match status" value="2"/>
</dbReference>
<dbReference type="InterPro" id="IPR043502">
    <property type="entry name" value="DNA/RNA_pol_sf"/>
</dbReference>
<keyword evidence="8" id="KW-0238">DNA-binding</keyword>
<evidence type="ECO:0000256" key="1">
    <source>
        <dbReference type="ARBA" id="ARBA00012493"/>
    </source>
</evidence>
<feature type="domain" description="Integrase catalytic" evidence="14">
    <location>
        <begin position="1039"/>
        <end position="1197"/>
    </location>
</feature>
<evidence type="ECO:0000256" key="5">
    <source>
        <dbReference type="ARBA" id="ARBA00022722"/>
    </source>
</evidence>
<keyword evidence="3" id="KW-0808">Transferase</keyword>
<evidence type="ECO:0000256" key="10">
    <source>
        <dbReference type="PROSITE-ProRule" id="PRU00047"/>
    </source>
</evidence>
<evidence type="ECO:0000256" key="8">
    <source>
        <dbReference type="ARBA" id="ARBA00023125"/>
    </source>
</evidence>
<dbReference type="Proteomes" id="UP000075880">
    <property type="component" value="Unassembled WGS sequence"/>
</dbReference>
<dbReference type="PANTHER" id="PTHR37984">
    <property type="entry name" value="PROTEIN CBG26694"/>
    <property type="match status" value="1"/>
</dbReference>
<name>A0AAG5DQN0_ANOAO</name>
<dbReference type="GO" id="GO:0008270">
    <property type="term" value="F:zinc ion binding"/>
    <property type="evidence" value="ECO:0007669"/>
    <property type="project" value="UniProtKB-KW"/>
</dbReference>
<evidence type="ECO:0000259" key="12">
    <source>
        <dbReference type="PROSITE" id="PS50158"/>
    </source>
</evidence>
<dbReference type="InterPro" id="IPR001878">
    <property type="entry name" value="Znf_CCHC"/>
</dbReference>
<keyword evidence="2" id="KW-0645">Protease</keyword>